<gene>
    <name evidence="6" type="primary">nfi</name>
    <name evidence="8" type="ORF">D6C00_10095</name>
</gene>
<keyword evidence="6" id="KW-0460">Magnesium</keyword>
<dbReference type="GO" id="GO:0043737">
    <property type="term" value="F:deoxyribonuclease V activity"/>
    <property type="evidence" value="ECO:0007669"/>
    <property type="project" value="UniProtKB-UniRule"/>
</dbReference>
<dbReference type="EMBL" id="QZMU01000001">
    <property type="protein sequence ID" value="RRQ22266.1"/>
    <property type="molecule type" value="Genomic_DNA"/>
</dbReference>
<keyword evidence="6" id="KW-0234">DNA repair</keyword>
<dbReference type="PANTHER" id="PTHR28511">
    <property type="entry name" value="ENDONUCLEASE V"/>
    <property type="match status" value="1"/>
</dbReference>
<comment type="cofactor">
    <cofactor evidence="6">
        <name>Mg(2+)</name>
        <dbReference type="ChEBI" id="CHEBI:18420"/>
    </cofactor>
</comment>
<keyword evidence="6" id="KW-0479">Metal-binding</keyword>
<proteinExistence type="inferred from homology"/>
<dbReference type="AlphaFoldDB" id="A0A426QKM4"/>
<evidence type="ECO:0000313" key="9">
    <source>
        <dbReference type="Proteomes" id="UP000287798"/>
    </source>
</evidence>
<dbReference type="GO" id="GO:0000287">
    <property type="term" value="F:magnesium ion binding"/>
    <property type="evidence" value="ECO:0007669"/>
    <property type="project" value="UniProtKB-UniRule"/>
</dbReference>
<feature type="site" description="Interaction with target DNA" evidence="6">
    <location>
        <position position="83"/>
    </location>
</feature>
<evidence type="ECO:0000256" key="6">
    <source>
        <dbReference type="HAMAP-Rule" id="MF_00801"/>
    </source>
</evidence>
<keyword evidence="3 6" id="KW-0540">Nuclease</keyword>
<dbReference type="GO" id="GO:0016891">
    <property type="term" value="F:RNA endonuclease activity producing 5'-phosphomonoesters, hydrolytic mechanism"/>
    <property type="evidence" value="ECO:0007669"/>
    <property type="project" value="TreeGrafter"/>
</dbReference>
<comment type="catalytic activity">
    <reaction evidence="6">
        <text>Endonucleolytic cleavage at apurinic or apyrimidinic sites to products with a 5'-phosphate.</text>
        <dbReference type="EC" id="3.1.21.7"/>
    </reaction>
</comment>
<dbReference type="GO" id="GO:0006281">
    <property type="term" value="P:DNA repair"/>
    <property type="evidence" value="ECO:0007669"/>
    <property type="project" value="UniProtKB-UniRule"/>
</dbReference>
<keyword evidence="2 6" id="KW-0963">Cytoplasm</keyword>
<accession>A0A426QKM4</accession>
<feature type="binding site" evidence="6">
    <location>
        <position position="45"/>
    </location>
    <ligand>
        <name>Mg(2+)</name>
        <dbReference type="ChEBI" id="CHEBI:18420"/>
    </ligand>
</feature>
<dbReference type="GO" id="GO:0005737">
    <property type="term" value="C:cytoplasm"/>
    <property type="evidence" value="ECO:0007669"/>
    <property type="project" value="UniProtKB-SubCell"/>
</dbReference>
<dbReference type="GO" id="GO:0003727">
    <property type="term" value="F:single-stranded RNA binding"/>
    <property type="evidence" value="ECO:0007669"/>
    <property type="project" value="TreeGrafter"/>
</dbReference>
<evidence type="ECO:0000256" key="1">
    <source>
        <dbReference type="ARBA" id="ARBA00004496"/>
    </source>
</evidence>
<keyword evidence="9" id="KW-1185">Reference proteome</keyword>
<organism evidence="8 9">
    <name type="scientific">Thiohalobacter thiocyanaticus</name>
    <dbReference type="NCBI Taxonomy" id="585455"/>
    <lineage>
        <taxon>Bacteria</taxon>
        <taxon>Pseudomonadati</taxon>
        <taxon>Pseudomonadota</taxon>
        <taxon>Gammaproteobacteria</taxon>
        <taxon>Thiohalobacterales</taxon>
        <taxon>Thiohalobacteraceae</taxon>
        <taxon>Thiohalobacter</taxon>
    </lineage>
</organism>
<comment type="caution">
    <text evidence="8">The sequence shown here is derived from an EMBL/GenBank/DDBJ whole genome shotgun (WGS) entry which is preliminary data.</text>
</comment>
<keyword evidence="4 6" id="KW-0255">Endonuclease</keyword>
<dbReference type="Pfam" id="PF04493">
    <property type="entry name" value="Endonuclease_5"/>
    <property type="match status" value="1"/>
</dbReference>
<dbReference type="PANTHER" id="PTHR28511:SF1">
    <property type="entry name" value="ENDONUCLEASE V"/>
    <property type="match status" value="1"/>
</dbReference>
<dbReference type="CDD" id="cd06559">
    <property type="entry name" value="Endonuclease_V"/>
    <property type="match status" value="1"/>
</dbReference>
<evidence type="ECO:0000256" key="4">
    <source>
        <dbReference type="ARBA" id="ARBA00022759"/>
    </source>
</evidence>
<reference evidence="8 9" key="1">
    <citation type="journal article" date="2010" name="Int. J. Syst. Evol. Microbiol.">
        <title>Thiohalobacter thiocyanaticus gen. nov., sp. nov., a moderately halophilic, sulfur-oxidizing gammaproteobacterium from hypersaline lakes, that utilizes thiocyanate.</title>
        <authorList>
            <person name="Sorokin D.Y."/>
            <person name="Kovaleva O.L."/>
            <person name="Tourova T.P."/>
            <person name="Muyzer G."/>
        </authorList>
    </citation>
    <scope>NUCLEOTIDE SEQUENCE [LARGE SCALE GENOMIC DNA]</scope>
    <source>
        <strain evidence="8 9">Hrh1</strain>
    </source>
</reference>
<evidence type="ECO:0000313" key="8">
    <source>
        <dbReference type="EMBL" id="RRQ22266.1"/>
    </source>
</evidence>
<evidence type="ECO:0000256" key="3">
    <source>
        <dbReference type="ARBA" id="ARBA00022722"/>
    </source>
</evidence>
<sequence>MTPTPSPVHPWAVSPALARQIQSELAHEVIREDRLDPVRRVAGADIGFEAGGRVTRAAVVVLDYPGLDVCERLLLRRPTRFPYIPGLLSFREVPALLEALDGLHTPPDLILCDGQGLAHPRRFGLACHLGVLSGIPTIGVAKSRLIGRHIEPGPARGDWAPLYDGDEIIGAALRTRARTRPLFVSIGHRISLTTAIGYVLACAPRYRLPETTRAAHRLASEEKAGEGGMGGAQRNPSRRG</sequence>
<evidence type="ECO:0000256" key="7">
    <source>
        <dbReference type="SAM" id="MobiDB-lite"/>
    </source>
</evidence>
<keyword evidence="5 6" id="KW-0378">Hydrolase</keyword>
<feature type="binding site" evidence="6">
    <location>
        <position position="113"/>
    </location>
    <ligand>
        <name>Mg(2+)</name>
        <dbReference type="ChEBI" id="CHEBI:18420"/>
    </ligand>
</feature>
<feature type="region of interest" description="Disordered" evidence="7">
    <location>
        <begin position="218"/>
        <end position="240"/>
    </location>
</feature>
<dbReference type="NCBIfam" id="NF008629">
    <property type="entry name" value="PRK11617.1"/>
    <property type="match status" value="1"/>
</dbReference>
<evidence type="ECO:0000256" key="2">
    <source>
        <dbReference type="ARBA" id="ARBA00022490"/>
    </source>
</evidence>
<dbReference type="HAMAP" id="MF_00801">
    <property type="entry name" value="Endonuclease_5"/>
    <property type="match status" value="1"/>
</dbReference>
<protein>
    <recommendedName>
        <fullName evidence="6">Endonuclease V</fullName>
        <ecNumber evidence="6">3.1.21.7</ecNumber>
    </recommendedName>
    <alternativeName>
        <fullName evidence="6">Deoxyinosine 3'endonuclease</fullName>
    </alternativeName>
    <alternativeName>
        <fullName evidence="6">Deoxyribonuclease V</fullName>
        <shortName evidence="6">DNase V</shortName>
    </alternativeName>
</protein>
<dbReference type="EC" id="3.1.21.7" evidence="6"/>
<dbReference type="Gene3D" id="3.30.2170.10">
    <property type="entry name" value="archaeoglobus fulgidus dsm 4304 superfamily"/>
    <property type="match status" value="1"/>
</dbReference>
<comment type="subcellular location">
    <subcellularLocation>
        <location evidence="1 6">Cytoplasm</location>
    </subcellularLocation>
</comment>
<evidence type="ECO:0000256" key="5">
    <source>
        <dbReference type="ARBA" id="ARBA00022801"/>
    </source>
</evidence>
<dbReference type="InterPro" id="IPR007581">
    <property type="entry name" value="Endonuclease-V"/>
</dbReference>
<dbReference type="OrthoDB" id="9790916at2"/>
<comment type="function">
    <text evidence="6">DNA repair enzyme involved in the repair of deaminated bases. Selectively cleaves double-stranded DNA at the second phosphodiester bond 3' to a deoxyinosine leaving behind the intact lesion on the nicked DNA.</text>
</comment>
<name>A0A426QKM4_9GAMM</name>
<dbReference type="Proteomes" id="UP000287798">
    <property type="component" value="Unassembled WGS sequence"/>
</dbReference>
<comment type="similarity">
    <text evidence="6">Belongs to the endonuclease V family.</text>
</comment>
<dbReference type="RefSeq" id="WP_125181611.1">
    <property type="nucleotide sequence ID" value="NZ_QZMU01000001.1"/>
</dbReference>
<keyword evidence="6" id="KW-0227">DNA damage</keyword>